<dbReference type="SUPFAM" id="SSF50249">
    <property type="entry name" value="Nucleic acid-binding proteins"/>
    <property type="match status" value="4"/>
</dbReference>
<dbReference type="PRINTS" id="PR00681">
    <property type="entry name" value="RIBOSOMALS1"/>
</dbReference>
<dbReference type="InterPro" id="IPR012340">
    <property type="entry name" value="NA-bd_OB-fold"/>
</dbReference>
<feature type="binding site" evidence="5">
    <location>
        <position position="231"/>
    </location>
    <ligand>
        <name>(2E)-4-hydroxy-3-methylbut-2-enyl diphosphate</name>
        <dbReference type="ChEBI" id="CHEBI:128753"/>
    </ligand>
</feature>
<sequence>MSREVIVARTAGFCFGVERAVDQVYEQIGLVEQGKASGPIYTYGPIIHNEEVVGDLAKRGVTVLETEEDLKALPPGQGTVIIRSHGVSRHIYDILEERGVAVVDATCPFVKKIHRIVDEHSRAGEAVVIIGNASHPEVEGIRGWGNRDTKVVENEAEAEDFNLSEGQKLCIVSQTTFNYNKFKELVEKFSKKGYDSSVLNTICNATQERQVEAARIASQVEAMIVIGGRHSSNTQKLYEICLKECKNTFYIQTLGDLDPDSVSSVRSVGITAGASTPKKIIEEVHTRMAEQSFAELLKEEEESTKPIRTGEIVTGQVIEVSKDEIILSIAGNKSEGVITRDEYSNDNNVDLTTKVQVGDEMEAKVIKLNDGVGMVSLSYKRMAADRGNRRLEEAFENQEVLTAKVTQVLDGGLSVEVEGARVFIPASLVSDSYEKDLSKYAGQDIEFIITEFNPKRRRIIGDRKALLVAQKAKMKEELFSRIQPGDVTDGVVKNVTDFGAFIDLGGADGLLHISEMSWGRVENPKKVFKTGEQVRVLIKDIQGEKIALSLKFPEANPWVTAAERYAAGNIVVGRVARMTDFGAFIELEPGVDALLHVSQISREHVEKPSDVLRIGQEIEARVVDFNENDHKISLSIKALMGGGQERMEDSDVADVDINNY</sequence>
<keyword evidence="5" id="KW-0560">Oxidoreductase</keyword>
<keyword evidence="1 5" id="KW-0004">4Fe-4S</keyword>
<name>A0A1I0C994_9FIRM</name>
<dbReference type="HAMAP" id="MF_00191">
    <property type="entry name" value="IspH"/>
    <property type="match status" value="1"/>
</dbReference>
<reference evidence="8" key="1">
    <citation type="submission" date="2016-10" db="EMBL/GenBank/DDBJ databases">
        <authorList>
            <person name="Varghese N."/>
            <person name="Submissions S."/>
        </authorList>
    </citation>
    <scope>NUCLEOTIDE SEQUENCE [LARGE SCALE GENOMIC DNA]</scope>
    <source>
        <strain evidence="8">NLAE-zl-G277</strain>
    </source>
</reference>
<feature type="binding site" evidence="5">
    <location>
        <position position="275"/>
    </location>
    <ligand>
        <name>(2E)-4-hydroxy-3-methylbut-2-enyl diphosphate</name>
        <dbReference type="ChEBI" id="CHEBI:128753"/>
    </ligand>
</feature>
<keyword evidence="8" id="KW-1185">Reference proteome</keyword>
<protein>
    <recommendedName>
        <fullName evidence="5">4-hydroxy-3-methylbut-2-enyl diphosphate reductase</fullName>
        <shortName evidence="5">HMBPP reductase</shortName>
        <ecNumber evidence="5">1.17.7.4</ecNumber>
    </recommendedName>
</protein>
<feature type="binding site" evidence="5">
    <location>
        <position position="275"/>
    </location>
    <ligand>
        <name>dimethylallyl diphosphate</name>
        <dbReference type="ChEBI" id="CHEBI:57623"/>
    </ligand>
</feature>
<dbReference type="GO" id="GO:0003676">
    <property type="term" value="F:nucleic acid binding"/>
    <property type="evidence" value="ECO:0007669"/>
    <property type="project" value="InterPro"/>
</dbReference>
<feature type="domain" description="S1 motif" evidence="6">
    <location>
        <begin position="398"/>
        <end position="464"/>
    </location>
</feature>
<dbReference type="CDD" id="cd04465">
    <property type="entry name" value="S1_RPS1_repeat_ec2_hs2"/>
    <property type="match status" value="1"/>
</dbReference>
<feature type="binding site" evidence="5">
    <location>
        <position position="14"/>
    </location>
    <ligand>
        <name>[4Fe-4S] cluster</name>
        <dbReference type="ChEBI" id="CHEBI:49883"/>
    </ligand>
</feature>
<feature type="binding site" evidence="5">
    <location>
        <position position="135"/>
    </location>
    <ligand>
        <name>dimethylallyl diphosphate</name>
        <dbReference type="ChEBI" id="CHEBI:57623"/>
    </ligand>
</feature>
<dbReference type="GO" id="GO:0019288">
    <property type="term" value="P:isopentenyl diphosphate biosynthetic process, methylerythritol 4-phosphate pathway"/>
    <property type="evidence" value="ECO:0007669"/>
    <property type="project" value="UniProtKB-UniRule"/>
</dbReference>
<accession>A0A1I0C994</accession>
<feature type="binding site" evidence="5">
    <location>
        <position position="231"/>
    </location>
    <ligand>
        <name>isopentenyl diphosphate</name>
        <dbReference type="ChEBI" id="CHEBI:128769"/>
    </ligand>
</feature>
<dbReference type="EMBL" id="FOIM01000002">
    <property type="protein sequence ID" value="SET15525.1"/>
    <property type="molecule type" value="Genomic_DNA"/>
</dbReference>
<keyword evidence="2 5" id="KW-0479">Metal-binding</keyword>
<dbReference type="GO" id="GO:0046872">
    <property type="term" value="F:metal ion binding"/>
    <property type="evidence" value="ECO:0007669"/>
    <property type="project" value="UniProtKB-KW"/>
</dbReference>
<feature type="binding site" evidence="5">
    <location>
        <position position="233"/>
    </location>
    <ligand>
        <name>(2E)-4-hydroxy-3-methylbut-2-enyl diphosphate</name>
        <dbReference type="ChEBI" id="CHEBI:128753"/>
    </ligand>
</feature>
<feature type="binding site" evidence="5">
    <location>
        <position position="275"/>
    </location>
    <ligand>
        <name>isopentenyl diphosphate</name>
        <dbReference type="ChEBI" id="CHEBI:128769"/>
    </ligand>
</feature>
<dbReference type="InterPro" id="IPR003451">
    <property type="entry name" value="LytB/IspH"/>
</dbReference>
<evidence type="ECO:0000259" key="6">
    <source>
        <dbReference type="PROSITE" id="PS50126"/>
    </source>
</evidence>
<feature type="binding site" evidence="5">
    <location>
        <position position="85"/>
    </location>
    <ligand>
        <name>isopentenyl diphosphate</name>
        <dbReference type="ChEBI" id="CHEBI:128769"/>
    </ligand>
</feature>
<dbReference type="STRING" id="460384.SAMN05216313_102345"/>
<feature type="domain" description="S1 motif" evidence="6">
    <location>
        <begin position="310"/>
        <end position="380"/>
    </location>
</feature>
<comment type="catalytic activity">
    <reaction evidence="5">
        <text>isopentenyl diphosphate + 2 oxidized [2Fe-2S]-[ferredoxin] + H2O = (2E)-4-hydroxy-3-methylbut-2-enyl diphosphate + 2 reduced [2Fe-2S]-[ferredoxin] + 2 H(+)</text>
        <dbReference type="Rhea" id="RHEA:24488"/>
        <dbReference type="Rhea" id="RHEA-COMP:10000"/>
        <dbReference type="Rhea" id="RHEA-COMP:10001"/>
        <dbReference type="ChEBI" id="CHEBI:15377"/>
        <dbReference type="ChEBI" id="CHEBI:15378"/>
        <dbReference type="ChEBI" id="CHEBI:33737"/>
        <dbReference type="ChEBI" id="CHEBI:33738"/>
        <dbReference type="ChEBI" id="CHEBI:128753"/>
        <dbReference type="ChEBI" id="CHEBI:128769"/>
        <dbReference type="EC" id="1.17.7.4"/>
    </reaction>
</comment>
<comment type="similarity">
    <text evidence="5">Belongs to the IspH family.</text>
</comment>
<comment type="cofactor">
    <cofactor evidence="5">
        <name>[4Fe-4S] cluster</name>
        <dbReference type="ChEBI" id="CHEBI:49883"/>
    </cofactor>
    <text evidence="5">Binds 1 [4Fe-4S] cluster per subunit.</text>
</comment>
<evidence type="ECO:0000256" key="5">
    <source>
        <dbReference type="HAMAP-Rule" id="MF_00191"/>
    </source>
</evidence>
<dbReference type="UniPathway" id="UPA00059">
    <property type="reaction ID" value="UER00105"/>
</dbReference>
<dbReference type="PANTHER" id="PTHR30426:SF0">
    <property type="entry name" value="4-HYDROXY-3-METHYLBUT-2-ENYL DIPHOSPHATE REDUCTASE"/>
    <property type="match status" value="1"/>
</dbReference>
<feature type="binding site" evidence="5">
    <location>
        <position position="233"/>
    </location>
    <ligand>
        <name>dimethylallyl diphosphate</name>
        <dbReference type="ChEBI" id="CHEBI:57623"/>
    </ligand>
</feature>
<dbReference type="RefSeq" id="WP_092360925.1">
    <property type="nucleotide sequence ID" value="NZ_FOIM01000002.1"/>
</dbReference>
<comment type="pathway">
    <text evidence="5">Isoprenoid biosynthesis; dimethylallyl diphosphate biosynthesis; dimethylallyl diphosphate from (2E)-4-hydroxy-3-methylbutenyl diphosphate: step 1/1.</text>
</comment>
<comment type="pathway">
    <text evidence="5">Isoprenoid biosynthesis; isopentenyl diphosphate biosynthesis via DXP pathway; isopentenyl diphosphate from 1-deoxy-D-xylulose 5-phosphate: step 6/6.</text>
</comment>
<dbReference type="SMART" id="SM00316">
    <property type="entry name" value="S1"/>
    <property type="match status" value="4"/>
</dbReference>
<dbReference type="PANTHER" id="PTHR30426">
    <property type="entry name" value="4-HYDROXY-3-METHYLBUT-2-ENYL DIPHOSPHATE REDUCTASE"/>
    <property type="match status" value="1"/>
</dbReference>
<dbReference type="CDD" id="cd05688">
    <property type="entry name" value="S1_RPS1_repeat_ec3"/>
    <property type="match status" value="1"/>
</dbReference>
<feature type="binding site" evidence="5">
    <location>
        <position position="232"/>
    </location>
    <ligand>
        <name>isopentenyl diphosphate</name>
        <dbReference type="ChEBI" id="CHEBI:128769"/>
    </ligand>
</feature>
<dbReference type="Gene3D" id="3.40.50.11270">
    <property type="match status" value="1"/>
</dbReference>
<feature type="domain" description="S1 motif" evidence="6">
    <location>
        <begin position="568"/>
        <end position="637"/>
    </location>
</feature>
<keyword evidence="4 5" id="KW-0411">Iron-sulfur</keyword>
<feature type="binding site" evidence="5">
    <location>
        <position position="203"/>
    </location>
    <ligand>
        <name>[4Fe-4S] cluster</name>
        <dbReference type="ChEBI" id="CHEBI:49883"/>
    </ligand>
</feature>
<dbReference type="NCBIfam" id="TIGR00216">
    <property type="entry name" value="ispH_lytB"/>
    <property type="match status" value="1"/>
</dbReference>
<evidence type="ECO:0000256" key="2">
    <source>
        <dbReference type="ARBA" id="ARBA00022723"/>
    </source>
</evidence>
<dbReference type="InterPro" id="IPR035104">
    <property type="entry name" value="Ribosomal_protein_S1-like"/>
</dbReference>
<evidence type="ECO:0000313" key="8">
    <source>
        <dbReference type="Proteomes" id="UP000198508"/>
    </source>
</evidence>
<dbReference type="CDD" id="cd13944">
    <property type="entry name" value="lytB_ispH"/>
    <property type="match status" value="1"/>
</dbReference>
<comment type="catalytic activity">
    <reaction evidence="5">
        <text>dimethylallyl diphosphate + 2 oxidized [2Fe-2S]-[ferredoxin] + H2O = (2E)-4-hydroxy-3-methylbut-2-enyl diphosphate + 2 reduced [2Fe-2S]-[ferredoxin] + 2 H(+)</text>
        <dbReference type="Rhea" id="RHEA:24825"/>
        <dbReference type="Rhea" id="RHEA-COMP:10000"/>
        <dbReference type="Rhea" id="RHEA-COMP:10001"/>
        <dbReference type="ChEBI" id="CHEBI:15377"/>
        <dbReference type="ChEBI" id="CHEBI:15378"/>
        <dbReference type="ChEBI" id="CHEBI:33737"/>
        <dbReference type="ChEBI" id="CHEBI:33738"/>
        <dbReference type="ChEBI" id="CHEBI:57623"/>
        <dbReference type="ChEBI" id="CHEBI:128753"/>
        <dbReference type="EC" id="1.17.7.4"/>
    </reaction>
</comment>
<dbReference type="GO" id="GO:0051745">
    <property type="term" value="F:4-hydroxy-3-methylbut-2-enyl diphosphate reductase activity"/>
    <property type="evidence" value="ECO:0007669"/>
    <property type="project" value="UniProtKB-UniRule"/>
</dbReference>
<evidence type="ECO:0000256" key="4">
    <source>
        <dbReference type="ARBA" id="ARBA00023014"/>
    </source>
</evidence>
<feature type="binding site" evidence="5">
    <location>
        <position position="231"/>
    </location>
    <ligand>
        <name>dimethylallyl diphosphate</name>
        <dbReference type="ChEBI" id="CHEBI:57623"/>
    </ligand>
</feature>
<feature type="binding site" evidence="5">
    <location>
        <position position="175"/>
    </location>
    <ligand>
        <name>(2E)-4-hydroxy-3-methylbut-2-enyl diphosphate</name>
        <dbReference type="ChEBI" id="CHEBI:128753"/>
    </ligand>
</feature>
<dbReference type="GO" id="GO:0051539">
    <property type="term" value="F:4 iron, 4 sulfur cluster binding"/>
    <property type="evidence" value="ECO:0007669"/>
    <property type="project" value="UniProtKB-UniRule"/>
</dbReference>
<dbReference type="Gene3D" id="3.40.1010.20">
    <property type="entry name" value="4-hydroxy-3-methylbut-2-enyl diphosphate reductase, catalytic domain"/>
    <property type="match status" value="2"/>
</dbReference>
<feature type="binding site" evidence="5">
    <location>
        <position position="232"/>
    </location>
    <ligand>
        <name>dimethylallyl diphosphate</name>
        <dbReference type="ChEBI" id="CHEBI:57623"/>
    </ligand>
</feature>
<dbReference type="NCBIfam" id="NF000907">
    <property type="entry name" value="PRK00087.1"/>
    <property type="match status" value="1"/>
</dbReference>
<keyword evidence="3 5" id="KW-0408">Iron</keyword>
<feature type="binding site" evidence="5">
    <location>
        <position position="85"/>
    </location>
    <ligand>
        <name>dimethylallyl diphosphate</name>
        <dbReference type="ChEBI" id="CHEBI:57623"/>
    </ligand>
</feature>
<feature type="binding site" evidence="5">
    <location>
        <position position="85"/>
    </location>
    <ligand>
        <name>(2E)-4-hydroxy-3-methylbut-2-enyl diphosphate</name>
        <dbReference type="ChEBI" id="CHEBI:128753"/>
    </ligand>
</feature>
<dbReference type="GO" id="GO:0016114">
    <property type="term" value="P:terpenoid biosynthetic process"/>
    <property type="evidence" value="ECO:0007669"/>
    <property type="project" value="UniProtKB-UniRule"/>
</dbReference>
<keyword evidence="5" id="KW-0414">Isoprene biosynthesis</keyword>
<dbReference type="CDD" id="cd05687">
    <property type="entry name" value="S1_RPS1_repeat_ec1_hs1"/>
    <property type="match status" value="1"/>
</dbReference>
<feature type="binding site" evidence="5">
    <location>
        <position position="48"/>
    </location>
    <ligand>
        <name>(2E)-4-hydroxy-3-methylbut-2-enyl diphosphate</name>
        <dbReference type="ChEBI" id="CHEBI:128753"/>
    </ligand>
</feature>
<dbReference type="AlphaFoldDB" id="A0A1I0C994"/>
<dbReference type="Pfam" id="PF00575">
    <property type="entry name" value="S1"/>
    <property type="match status" value="4"/>
</dbReference>
<evidence type="ECO:0000256" key="1">
    <source>
        <dbReference type="ARBA" id="ARBA00022485"/>
    </source>
</evidence>
<dbReference type="PROSITE" id="PS50126">
    <property type="entry name" value="S1"/>
    <property type="match status" value="4"/>
</dbReference>
<dbReference type="GO" id="GO:0050992">
    <property type="term" value="P:dimethylallyl diphosphate biosynthetic process"/>
    <property type="evidence" value="ECO:0007669"/>
    <property type="project" value="UniProtKB-UniRule"/>
</dbReference>
<dbReference type="Proteomes" id="UP000198508">
    <property type="component" value="Unassembled WGS sequence"/>
</dbReference>
<feature type="binding site" evidence="5">
    <location>
        <position position="232"/>
    </location>
    <ligand>
        <name>(2E)-4-hydroxy-3-methylbut-2-enyl diphosphate</name>
        <dbReference type="ChEBI" id="CHEBI:128753"/>
    </ligand>
</feature>
<gene>
    <name evidence="5" type="primary">ispH</name>
    <name evidence="7" type="ORF">SAMN05216313_102345</name>
</gene>
<dbReference type="GeneID" id="93277297"/>
<feature type="binding site" evidence="5">
    <location>
        <position position="107"/>
    </location>
    <ligand>
        <name>[4Fe-4S] cluster</name>
        <dbReference type="ChEBI" id="CHEBI:49883"/>
    </ligand>
</feature>
<dbReference type="UniPathway" id="UPA00056">
    <property type="reaction ID" value="UER00097"/>
</dbReference>
<feature type="binding site" evidence="5">
    <location>
        <position position="233"/>
    </location>
    <ligand>
        <name>isopentenyl diphosphate</name>
        <dbReference type="ChEBI" id="CHEBI:128769"/>
    </ligand>
</feature>
<dbReference type="Gene3D" id="2.40.50.140">
    <property type="entry name" value="Nucleic acid-binding proteins"/>
    <property type="match status" value="4"/>
</dbReference>
<proteinExistence type="inferred from homology"/>
<dbReference type="EC" id="1.17.7.4" evidence="5"/>
<feature type="active site" description="Proton donor" evidence="5">
    <location>
        <position position="137"/>
    </location>
</feature>
<feature type="binding site" evidence="5">
    <location>
        <position position="48"/>
    </location>
    <ligand>
        <name>dimethylallyl diphosphate</name>
        <dbReference type="ChEBI" id="CHEBI:57623"/>
    </ligand>
</feature>
<feature type="binding site" evidence="5">
    <location>
        <position position="135"/>
    </location>
    <ligand>
        <name>(2E)-4-hydroxy-3-methylbut-2-enyl diphosphate</name>
        <dbReference type="ChEBI" id="CHEBI:128753"/>
    </ligand>
</feature>
<feature type="binding site" evidence="5">
    <location>
        <position position="135"/>
    </location>
    <ligand>
        <name>isopentenyl diphosphate</name>
        <dbReference type="ChEBI" id="CHEBI:128769"/>
    </ligand>
</feature>
<evidence type="ECO:0000313" key="7">
    <source>
        <dbReference type="EMBL" id="SET15525.1"/>
    </source>
</evidence>
<organism evidence="7 8">
    <name type="scientific">Enterocloster lavalensis</name>
    <dbReference type="NCBI Taxonomy" id="460384"/>
    <lineage>
        <taxon>Bacteria</taxon>
        <taxon>Bacillati</taxon>
        <taxon>Bacillota</taxon>
        <taxon>Clostridia</taxon>
        <taxon>Lachnospirales</taxon>
        <taxon>Lachnospiraceae</taxon>
        <taxon>Enterocloster</taxon>
    </lineage>
</organism>
<dbReference type="InterPro" id="IPR003029">
    <property type="entry name" value="S1_domain"/>
</dbReference>
<feature type="binding site" evidence="5">
    <location>
        <position position="48"/>
    </location>
    <ligand>
        <name>isopentenyl diphosphate</name>
        <dbReference type="ChEBI" id="CHEBI:128769"/>
    </ligand>
</feature>
<dbReference type="NCBIfam" id="NF005208">
    <property type="entry name" value="PRK06676.1"/>
    <property type="match status" value="1"/>
</dbReference>
<feature type="domain" description="S1 motif" evidence="6">
    <location>
        <begin position="485"/>
        <end position="551"/>
    </location>
</feature>
<dbReference type="Pfam" id="PF02401">
    <property type="entry name" value="LYTB"/>
    <property type="match status" value="1"/>
</dbReference>
<evidence type="ECO:0000256" key="3">
    <source>
        <dbReference type="ARBA" id="ARBA00023004"/>
    </source>
</evidence>
<comment type="function">
    <text evidence="5">Catalyzes the conversion of 1-hydroxy-2-methyl-2-(E)-butenyl 4-diphosphate (HMBPP) into a mixture of isopentenyl diphosphate (IPP) and dimethylallyl diphosphate (DMAPP). Acts in the terminal step of the DOXP/MEP pathway for isoprenoid precursor biosynthesis.</text>
</comment>